<evidence type="ECO:0000313" key="3">
    <source>
        <dbReference type="Proteomes" id="UP000189941"/>
    </source>
</evidence>
<protein>
    <submittedName>
        <fullName evidence="2">Conserved hypothetical integral membrane protein TIGR02206</fullName>
    </submittedName>
</protein>
<evidence type="ECO:0000256" key="1">
    <source>
        <dbReference type="SAM" id="Phobius"/>
    </source>
</evidence>
<accession>A0A1T4JM14</accession>
<reference evidence="3" key="1">
    <citation type="submission" date="2017-02" db="EMBL/GenBank/DDBJ databases">
        <authorList>
            <person name="Varghese N."/>
            <person name="Submissions S."/>
        </authorList>
    </citation>
    <scope>NUCLEOTIDE SEQUENCE [LARGE SCALE GENOMIC DNA]</scope>
    <source>
        <strain evidence="3">DSM 15739</strain>
    </source>
</reference>
<sequence>MTEFIQPFGPNHLLYIGIVIVIGILLFSNIKFVRKYRDQISLIVLIISLIQQCILYGSYLLFFKFDLSESMPLHISRINSILGIIYLATKNKQVIKILSFTGFFALLSFLYPSRVQGITHPLGVSFLVNHTITLLLPFFAMIAYDFRIQKSDKQLPFIFMMVYMMTVYFINPLVNGNYFYLVMRPFAFLNGLPDSLYLAICAIVTFALFSVAEVCYYSLSEYLTEREFTSKQYQSINQP</sequence>
<feature type="transmembrane region" description="Helical" evidence="1">
    <location>
        <begin position="94"/>
        <end position="111"/>
    </location>
</feature>
<gene>
    <name evidence="2" type="ORF">SAMN02746011_00144</name>
</gene>
<dbReference type="STRING" id="1121925.SAMN02746011_00144"/>
<evidence type="ECO:0000313" key="2">
    <source>
        <dbReference type="EMBL" id="SJZ31178.1"/>
    </source>
</evidence>
<keyword evidence="3" id="KW-1185">Reference proteome</keyword>
<dbReference type="Proteomes" id="UP000189941">
    <property type="component" value="Unassembled WGS sequence"/>
</dbReference>
<proteinExistence type="predicted"/>
<feature type="transmembrane region" description="Helical" evidence="1">
    <location>
        <begin position="123"/>
        <end position="143"/>
    </location>
</feature>
<keyword evidence="1" id="KW-0812">Transmembrane</keyword>
<dbReference type="RefSeq" id="WP_078755023.1">
    <property type="nucleotide sequence ID" value="NZ_FUWO01000001.1"/>
</dbReference>
<dbReference type="EMBL" id="FUWO01000001">
    <property type="protein sequence ID" value="SJZ31178.1"/>
    <property type="molecule type" value="Genomic_DNA"/>
</dbReference>
<dbReference type="InterPro" id="IPR011737">
    <property type="entry name" value="CHP02206_TP0381"/>
</dbReference>
<dbReference type="OrthoDB" id="9813172at2"/>
<keyword evidence="1" id="KW-0472">Membrane</keyword>
<feature type="transmembrane region" description="Helical" evidence="1">
    <location>
        <begin position="195"/>
        <end position="219"/>
    </location>
</feature>
<organism evidence="2 3">
    <name type="scientific">Globicatella sulfidifaciens DSM 15739</name>
    <dbReference type="NCBI Taxonomy" id="1121925"/>
    <lineage>
        <taxon>Bacteria</taxon>
        <taxon>Bacillati</taxon>
        <taxon>Bacillota</taxon>
        <taxon>Bacilli</taxon>
        <taxon>Lactobacillales</taxon>
        <taxon>Aerococcaceae</taxon>
        <taxon>Globicatella</taxon>
    </lineage>
</organism>
<dbReference type="Pfam" id="PF14808">
    <property type="entry name" value="TMEM164"/>
    <property type="match status" value="1"/>
</dbReference>
<name>A0A1T4JM14_9LACT</name>
<feature type="transmembrane region" description="Helical" evidence="1">
    <location>
        <begin position="155"/>
        <end position="175"/>
    </location>
</feature>
<keyword evidence="1" id="KW-1133">Transmembrane helix</keyword>
<feature type="transmembrane region" description="Helical" evidence="1">
    <location>
        <begin position="12"/>
        <end position="30"/>
    </location>
</feature>
<feature type="transmembrane region" description="Helical" evidence="1">
    <location>
        <begin position="42"/>
        <end position="65"/>
    </location>
</feature>
<dbReference type="NCBIfam" id="TIGR02206">
    <property type="entry name" value="intg_mem_TP0381"/>
    <property type="match status" value="1"/>
</dbReference>
<dbReference type="AlphaFoldDB" id="A0A1T4JM14"/>